<gene>
    <name evidence="2" type="ORF">ERS450000_04092</name>
</gene>
<geneLocation type="plasmid" evidence="2">
    <name>2</name>
</geneLocation>
<sequence length="307" mass="31409">MERARPHESARDRRASSRGRGAPGARALAAGVAVTAAVLLAGCDSVSGIPGDEPVAAAEPVVTEPVPSSATTAPAPPPTSTLPPPPADAPEVGAVPGVPEAATAVRRWAADLETDTIAELQDKCWTLPPGTVADMYAQPQTILAALARPGTATADTVTWKSAAATVTVERAAIATGYACPRVYGPGETIGYDDADARHTVRRYLSRLVGEPLDPADTEDAHPLLCAASPPTWDPTGSGRKVPAPLAANPGKLTGVTAFDGDELTSQWLSAGYITVDVPVTNAAGTTTTRTFTLAEGDEGYCLGDVTR</sequence>
<feature type="region of interest" description="Disordered" evidence="1">
    <location>
        <begin position="1"/>
        <end position="26"/>
    </location>
</feature>
<feature type="compositionally biased region" description="Basic and acidic residues" evidence="1">
    <location>
        <begin position="1"/>
        <end position="15"/>
    </location>
</feature>
<dbReference type="Proteomes" id="UP000057820">
    <property type="component" value="Plasmid 2"/>
</dbReference>
<evidence type="ECO:0000313" key="3">
    <source>
        <dbReference type="Proteomes" id="UP000057820"/>
    </source>
</evidence>
<proteinExistence type="predicted"/>
<feature type="compositionally biased region" description="Low complexity" evidence="1">
    <location>
        <begin position="53"/>
        <end position="73"/>
    </location>
</feature>
<dbReference type="RefSeq" id="WP_060593867.1">
    <property type="nucleotide sequence ID" value="NZ_CP031418.1"/>
</dbReference>
<dbReference type="AlphaFoldDB" id="A0A0H5P015"/>
<feature type="compositionally biased region" description="Pro residues" evidence="1">
    <location>
        <begin position="74"/>
        <end position="88"/>
    </location>
</feature>
<accession>A0A0H5P015</accession>
<organism evidence="2 3">
    <name type="scientific">Nocardia farcinica</name>
    <dbReference type="NCBI Taxonomy" id="37329"/>
    <lineage>
        <taxon>Bacteria</taxon>
        <taxon>Bacillati</taxon>
        <taxon>Actinomycetota</taxon>
        <taxon>Actinomycetes</taxon>
        <taxon>Mycobacteriales</taxon>
        <taxon>Nocardiaceae</taxon>
        <taxon>Nocardia</taxon>
    </lineage>
</organism>
<name>A0A0H5P015_NOCFR</name>
<evidence type="ECO:0000313" key="2">
    <source>
        <dbReference type="EMBL" id="CRY80883.1"/>
    </source>
</evidence>
<protein>
    <submittedName>
        <fullName evidence="2">Uncharacterized protein</fullName>
    </submittedName>
</protein>
<dbReference type="EMBL" id="LN868939">
    <property type="protein sequence ID" value="CRY80883.1"/>
    <property type="molecule type" value="Genomic_DNA"/>
</dbReference>
<feature type="region of interest" description="Disordered" evidence="1">
    <location>
        <begin position="48"/>
        <end position="95"/>
    </location>
</feature>
<evidence type="ECO:0000256" key="1">
    <source>
        <dbReference type="SAM" id="MobiDB-lite"/>
    </source>
</evidence>
<keyword evidence="2" id="KW-0614">Plasmid</keyword>
<reference evidence="3" key="1">
    <citation type="submission" date="2015-03" db="EMBL/GenBank/DDBJ databases">
        <authorList>
            <consortium name="Pathogen Informatics"/>
        </authorList>
    </citation>
    <scope>NUCLEOTIDE SEQUENCE [LARGE SCALE GENOMIC DNA]</scope>
    <source>
        <strain evidence="3">NCTC11134</strain>
        <plasmid evidence="3">2</plasmid>
    </source>
</reference>
<dbReference type="KEGG" id="nfr:ERS450000_04092"/>